<organism evidence="4 5">
    <name type="scientific">Apatococcus fuscideae</name>
    <dbReference type="NCBI Taxonomy" id="2026836"/>
    <lineage>
        <taxon>Eukaryota</taxon>
        <taxon>Viridiplantae</taxon>
        <taxon>Chlorophyta</taxon>
        <taxon>core chlorophytes</taxon>
        <taxon>Trebouxiophyceae</taxon>
        <taxon>Chlorellales</taxon>
        <taxon>Chlorellaceae</taxon>
        <taxon>Apatococcus</taxon>
    </lineage>
</organism>
<dbReference type="InterPro" id="IPR036961">
    <property type="entry name" value="Kinesin_motor_dom_sf"/>
</dbReference>
<evidence type="ECO:0000256" key="2">
    <source>
        <dbReference type="PROSITE-ProRule" id="PRU00283"/>
    </source>
</evidence>
<dbReference type="InterPro" id="IPR027417">
    <property type="entry name" value="P-loop_NTPase"/>
</dbReference>
<protein>
    <recommendedName>
        <fullName evidence="3">Kinesin motor domain-containing protein</fullName>
    </recommendedName>
</protein>
<dbReference type="GO" id="GO:0003777">
    <property type="term" value="F:microtubule motor activity"/>
    <property type="evidence" value="ECO:0007669"/>
    <property type="project" value="InterPro"/>
</dbReference>
<dbReference type="EMBL" id="JALJOV010001903">
    <property type="protein sequence ID" value="KAK9838426.1"/>
    <property type="molecule type" value="Genomic_DNA"/>
</dbReference>
<comment type="similarity">
    <text evidence="2">Belongs to the TRAFAC class myosin-kinesin ATPase superfamily. Kinesin family.</text>
</comment>
<proteinExistence type="inferred from homology"/>
<keyword evidence="5" id="KW-1185">Reference proteome</keyword>
<evidence type="ECO:0000256" key="1">
    <source>
        <dbReference type="ARBA" id="ARBA00023175"/>
    </source>
</evidence>
<dbReference type="GO" id="GO:0005524">
    <property type="term" value="F:ATP binding"/>
    <property type="evidence" value="ECO:0007669"/>
    <property type="project" value="UniProtKB-UniRule"/>
</dbReference>
<dbReference type="GO" id="GO:0008017">
    <property type="term" value="F:microtubule binding"/>
    <property type="evidence" value="ECO:0007669"/>
    <property type="project" value="InterPro"/>
</dbReference>
<dbReference type="Proteomes" id="UP001485043">
    <property type="component" value="Unassembled WGS sequence"/>
</dbReference>
<feature type="domain" description="Kinesin motor" evidence="3">
    <location>
        <begin position="21"/>
        <end position="152"/>
    </location>
</feature>
<dbReference type="PROSITE" id="PS50067">
    <property type="entry name" value="KINESIN_MOTOR_2"/>
    <property type="match status" value="1"/>
</dbReference>
<dbReference type="Gene3D" id="3.40.850.10">
    <property type="entry name" value="Kinesin motor domain"/>
    <property type="match status" value="1"/>
</dbReference>
<keyword evidence="1 2" id="KW-0505">Motor protein</keyword>
<reference evidence="4 5" key="1">
    <citation type="journal article" date="2024" name="Nat. Commun.">
        <title>Phylogenomics reveals the evolutionary origins of lichenization in chlorophyte algae.</title>
        <authorList>
            <person name="Puginier C."/>
            <person name="Libourel C."/>
            <person name="Otte J."/>
            <person name="Skaloud P."/>
            <person name="Haon M."/>
            <person name="Grisel S."/>
            <person name="Petersen M."/>
            <person name="Berrin J.G."/>
            <person name="Delaux P.M."/>
            <person name="Dal Grande F."/>
            <person name="Keller J."/>
        </authorList>
    </citation>
    <scope>NUCLEOTIDE SEQUENCE [LARGE SCALE GENOMIC DNA]</scope>
    <source>
        <strain evidence="4 5">SAG 2523</strain>
    </source>
</reference>
<dbReference type="SUPFAM" id="SSF52540">
    <property type="entry name" value="P-loop containing nucleoside triphosphate hydrolases"/>
    <property type="match status" value="1"/>
</dbReference>
<feature type="binding site" evidence="2">
    <location>
        <begin position="109"/>
        <end position="116"/>
    </location>
    <ligand>
        <name>ATP</name>
        <dbReference type="ChEBI" id="CHEBI:30616"/>
    </ligand>
</feature>
<keyword evidence="2" id="KW-0067">ATP-binding</keyword>
<dbReference type="AlphaFoldDB" id="A0AAW1RXD7"/>
<evidence type="ECO:0000313" key="5">
    <source>
        <dbReference type="Proteomes" id="UP001485043"/>
    </source>
</evidence>
<gene>
    <name evidence="4" type="ORF">WJX84_006955</name>
</gene>
<name>A0AAW1RXD7_9CHLO</name>
<accession>A0AAW1RXD7</accession>
<evidence type="ECO:0000259" key="3">
    <source>
        <dbReference type="PROSITE" id="PS50067"/>
    </source>
</evidence>
<comment type="caution">
    <text evidence="4">The sequence shown here is derived from an EMBL/GenBank/DDBJ whole genome shotgun (WGS) entry which is preliminary data.</text>
</comment>
<dbReference type="InterPro" id="IPR001752">
    <property type="entry name" value="Kinesin_motor_dom"/>
</dbReference>
<keyword evidence="2" id="KW-0547">Nucleotide-binding</keyword>
<sequence>MQGQAVSTSTVVADRSRKAKHCKIAVAIKPHTSDAAAALSQGRTSGATPCVEYTTKRSVTVPYRTGSKMLTFESVHQGTQDQMSMWQETGRSCFEDTVLGYHPCAIMYGQTGSGKSHSTAKFIDHTLGAVFEAASLPANDEYDQVITRQSIS</sequence>
<dbReference type="Pfam" id="PF00225">
    <property type="entry name" value="Kinesin"/>
    <property type="match status" value="1"/>
</dbReference>
<evidence type="ECO:0000313" key="4">
    <source>
        <dbReference type="EMBL" id="KAK9838426.1"/>
    </source>
</evidence>
<dbReference type="GO" id="GO:0007018">
    <property type="term" value="P:microtubule-based movement"/>
    <property type="evidence" value="ECO:0007669"/>
    <property type="project" value="InterPro"/>
</dbReference>